<feature type="region of interest" description="Disordered" evidence="1">
    <location>
        <begin position="1"/>
        <end position="20"/>
    </location>
</feature>
<organism evidence="2 3">
    <name type="scientific">Roseofilum acuticapitatum BLCC-M154</name>
    <dbReference type="NCBI Taxonomy" id="3022444"/>
    <lineage>
        <taxon>Bacteria</taxon>
        <taxon>Bacillati</taxon>
        <taxon>Cyanobacteriota</taxon>
        <taxon>Cyanophyceae</taxon>
        <taxon>Desertifilales</taxon>
        <taxon>Desertifilaceae</taxon>
        <taxon>Roseofilum</taxon>
        <taxon>Roseofilum acuticapitatum</taxon>
    </lineage>
</organism>
<evidence type="ECO:0000256" key="1">
    <source>
        <dbReference type="SAM" id="MobiDB-lite"/>
    </source>
</evidence>
<evidence type="ECO:0000313" key="2">
    <source>
        <dbReference type="EMBL" id="MDJ1171109.1"/>
    </source>
</evidence>
<dbReference type="EMBL" id="JAQOSP010000105">
    <property type="protein sequence ID" value="MDJ1171109.1"/>
    <property type="molecule type" value="Genomic_DNA"/>
</dbReference>
<protein>
    <submittedName>
        <fullName evidence="2">Uncharacterized protein</fullName>
    </submittedName>
</protein>
<evidence type="ECO:0000313" key="3">
    <source>
        <dbReference type="Proteomes" id="UP001235303"/>
    </source>
</evidence>
<proteinExistence type="predicted"/>
<sequence>MKTPKQVAPVERSLNPAPISGQNGVEASAWYDILKTVAQQALPIAQQLLG</sequence>
<comment type="caution">
    <text evidence="2">The sequence shown here is derived from an EMBL/GenBank/DDBJ whole genome shotgun (WGS) entry which is preliminary data.</text>
</comment>
<dbReference type="RefSeq" id="WP_283754862.1">
    <property type="nucleotide sequence ID" value="NZ_JAQOSP010000105.1"/>
</dbReference>
<reference evidence="2 3" key="1">
    <citation type="submission" date="2023-01" db="EMBL/GenBank/DDBJ databases">
        <title>Novel diversity within Roseofilum (Cyanobacteria; Desertifilaceae) from marine benthic mats with descriptions of four novel species.</title>
        <authorList>
            <person name="Wang Y."/>
            <person name="Berthold D.E."/>
            <person name="Hu J."/>
            <person name="Lefler F.W."/>
            <person name="Laughinghouse H.D. IV."/>
        </authorList>
    </citation>
    <scope>NUCLEOTIDE SEQUENCE [LARGE SCALE GENOMIC DNA]</scope>
    <source>
        <strain evidence="2 3">BLCC-M154</strain>
    </source>
</reference>
<keyword evidence="3" id="KW-1185">Reference proteome</keyword>
<accession>A0ABT7AXG1</accession>
<name>A0ABT7AXG1_9CYAN</name>
<gene>
    <name evidence="2" type="ORF">PMG71_16895</name>
</gene>
<dbReference type="Proteomes" id="UP001235303">
    <property type="component" value="Unassembled WGS sequence"/>
</dbReference>